<sequence length="281" mass="33352">MSNDTINQFINLSKKYFKIYLGISISVFLFILFFQPFPSHKFEFENKNLFTAGYGLIIFVIQVIVQIIFQRHLLRNNTDEEYNPLLNLLYYFLQIALTSVAFVFYIRYVGNTIITFNIVLRVVVISLSVPVTVHLKNTLLLMHGKYKKQLEDNRLMQDKLKQFSESYANKFIELDSENESDNIRLQVSEIIFVKSADNYVEVGFRDNEVFRKKMVRNTLKNIEKQLKEFNNFVRTHRSSIVNIQYIDKLNKNFNTYWLTLVDTKEIIPVSRQYLMTVKDLL</sequence>
<protein>
    <submittedName>
        <fullName evidence="3">LytTR family transcriptional regulator</fullName>
    </submittedName>
</protein>
<organism evidence="3 4">
    <name type="scientific">Mariniphaga sediminis</name>
    <dbReference type="NCBI Taxonomy" id="1628158"/>
    <lineage>
        <taxon>Bacteria</taxon>
        <taxon>Pseudomonadati</taxon>
        <taxon>Bacteroidota</taxon>
        <taxon>Bacteroidia</taxon>
        <taxon>Marinilabiliales</taxon>
        <taxon>Prolixibacteraceae</taxon>
        <taxon>Mariniphaga</taxon>
    </lineage>
</organism>
<evidence type="ECO:0000259" key="2">
    <source>
        <dbReference type="PROSITE" id="PS50930"/>
    </source>
</evidence>
<dbReference type="InterPro" id="IPR046947">
    <property type="entry name" value="LytR-like"/>
</dbReference>
<dbReference type="GO" id="GO:0003677">
    <property type="term" value="F:DNA binding"/>
    <property type="evidence" value="ECO:0007669"/>
    <property type="project" value="InterPro"/>
</dbReference>
<feature type="transmembrane region" description="Helical" evidence="1">
    <location>
        <begin position="19"/>
        <end position="37"/>
    </location>
</feature>
<dbReference type="OrthoDB" id="1118393at2"/>
<feature type="transmembrane region" description="Helical" evidence="1">
    <location>
        <begin position="89"/>
        <end position="108"/>
    </location>
</feature>
<dbReference type="InterPro" id="IPR007492">
    <property type="entry name" value="LytTR_DNA-bd_dom"/>
</dbReference>
<dbReference type="Pfam" id="PF04397">
    <property type="entry name" value="LytTR"/>
    <property type="match status" value="1"/>
</dbReference>
<accession>A0A399CYH6</accession>
<proteinExistence type="predicted"/>
<gene>
    <name evidence="3" type="ORF">D1164_14105</name>
</gene>
<dbReference type="PANTHER" id="PTHR37299:SF1">
    <property type="entry name" value="STAGE 0 SPORULATION PROTEIN A HOMOLOG"/>
    <property type="match status" value="1"/>
</dbReference>
<dbReference type="Proteomes" id="UP000266441">
    <property type="component" value="Unassembled WGS sequence"/>
</dbReference>
<feature type="domain" description="HTH LytTR-type" evidence="2">
    <location>
        <begin position="183"/>
        <end position="281"/>
    </location>
</feature>
<name>A0A399CYH6_9BACT</name>
<keyword evidence="1" id="KW-0472">Membrane</keyword>
<dbReference type="EMBL" id="QWET01000010">
    <property type="protein sequence ID" value="RIH64489.1"/>
    <property type="molecule type" value="Genomic_DNA"/>
</dbReference>
<evidence type="ECO:0000313" key="4">
    <source>
        <dbReference type="Proteomes" id="UP000266441"/>
    </source>
</evidence>
<dbReference type="Gene3D" id="2.40.50.1020">
    <property type="entry name" value="LytTr DNA-binding domain"/>
    <property type="match status" value="1"/>
</dbReference>
<dbReference type="SMART" id="SM00850">
    <property type="entry name" value="LytTR"/>
    <property type="match status" value="1"/>
</dbReference>
<feature type="transmembrane region" description="Helical" evidence="1">
    <location>
        <begin position="114"/>
        <end position="135"/>
    </location>
</feature>
<evidence type="ECO:0000313" key="3">
    <source>
        <dbReference type="EMBL" id="RIH64489.1"/>
    </source>
</evidence>
<dbReference type="AlphaFoldDB" id="A0A399CYH6"/>
<reference evidence="3 4" key="1">
    <citation type="journal article" date="2015" name="Int. J. Syst. Evol. Microbiol.">
        <title>Mariniphaga sediminis sp. nov., isolated from coastal sediment.</title>
        <authorList>
            <person name="Wang F.Q."/>
            <person name="Shen Q.Y."/>
            <person name="Chen G.J."/>
            <person name="Du Z.J."/>
        </authorList>
    </citation>
    <scope>NUCLEOTIDE SEQUENCE [LARGE SCALE GENOMIC DNA]</scope>
    <source>
        <strain evidence="3 4">SY21</strain>
    </source>
</reference>
<dbReference type="GO" id="GO:0000156">
    <property type="term" value="F:phosphorelay response regulator activity"/>
    <property type="evidence" value="ECO:0007669"/>
    <property type="project" value="InterPro"/>
</dbReference>
<evidence type="ECO:0000256" key="1">
    <source>
        <dbReference type="SAM" id="Phobius"/>
    </source>
</evidence>
<keyword evidence="4" id="KW-1185">Reference proteome</keyword>
<dbReference type="PROSITE" id="PS50930">
    <property type="entry name" value="HTH_LYTTR"/>
    <property type="match status" value="1"/>
</dbReference>
<keyword evidence="1" id="KW-0812">Transmembrane</keyword>
<keyword evidence="1" id="KW-1133">Transmembrane helix</keyword>
<dbReference type="RefSeq" id="WP_119350647.1">
    <property type="nucleotide sequence ID" value="NZ_JBFHKJ010000004.1"/>
</dbReference>
<dbReference type="PANTHER" id="PTHR37299">
    <property type="entry name" value="TRANSCRIPTIONAL REGULATOR-RELATED"/>
    <property type="match status" value="1"/>
</dbReference>
<feature type="transmembrane region" description="Helical" evidence="1">
    <location>
        <begin position="49"/>
        <end position="69"/>
    </location>
</feature>
<comment type="caution">
    <text evidence="3">The sequence shown here is derived from an EMBL/GenBank/DDBJ whole genome shotgun (WGS) entry which is preliminary data.</text>
</comment>